<accession>A0A109REJ9</accession>
<dbReference type="GO" id="GO:0016884">
    <property type="term" value="F:carbon-nitrogen ligase activity, with glutamine as amido-N-donor"/>
    <property type="evidence" value="ECO:0007669"/>
    <property type="project" value="InterPro"/>
</dbReference>
<dbReference type="PANTHER" id="PTHR28055">
    <property type="entry name" value="ALTERED INHERITANCE OF MITOCHONDRIA PROTEIN 41, MITOCHONDRIAL"/>
    <property type="match status" value="1"/>
</dbReference>
<dbReference type="InterPro" id="IPR023168">
    <property type="entry name" value="GatB_Yqey_C_2"/>
</dbReference>
<dbReference type="PANTHER" id="PTHR28055:SF1">
    <property type="entry name" value="ALTERED INHERITANCE OF MITOCHONDRIA PROTEIN 41, MITOCHONDRIAL"/>
    <property type="match status" value="1"/>
</dbReference>
<organism evidence="3 4">
    <name type="scientific">Aerococcus urinae</name>
    <dbReference type="NCBI Taxonomy" id="1376"/>
    <lineage>
        <taxon>Bacteria</taxon>
        <taxon>Bacillati</taxon>
        <taxon>Bacillota</taxon>
        <taxon>Bacilli</taxon>
        <taxon>Lactobacillales</taxon>
        <taxon>Aerococcaceae</taxon>
        <taxon>Aerococcus</taxon>
    </lineage>
</organism>
<sequence length="147" mass="16451">MAKIDQLNQDMKEAMKAKDKFRLSVIRMLKGALQKAEIDKEEALTDDEELSILSRELKQRKDSVNEFHEAGRDDLADQTAKEIEIVENYLPKQLSEEEITQAVKEVIDQVGASSMKDFGKVMGTAVAKLKGQADGNQIQKIAKSLLS</sequence>
<dbReference type="KEGG" id="aun:AWM73_04670"/>
<protein>
    <submittedName>
        <fullName evidence="3">GatB/YqeY domain-containing protein</fullName>
    </submittedName>
</protein>
<evidence type="ECO:0000313" key="3">
    <source>
        <dbReference type="EMBL" id="QPS00829.1"/>
    </source>
</evidence>
<dbReference type="EMBL" id="CP065662">
    <property type="protein sequence ID" value="QPS00829.1"/>
    <property type="molecule type" value="Genomic_DNA"/>
</dbReference>
<dbReference type="AlphaFoldDB" id="A0A109REJ9"/>
<dbReference type="GeneID" id="35766984"/>
<dbReference type="InterPro" id="IPR019004">
    <property type="entry name" value="YqeY/Aim41"/>
</dbReference>
<name>A0A109REJ9_9LACT</name>
<dbReference type="RefSeq" id="WP_013668809.1">
    <property type="nucleotide sequence ID" value="NZ_CAJHLF010000002.1"/>
</dbReference>
<dbReference type="Proteomes" id="UP000594771">
    <property type="component" value="Chromosome"/>
</dbReference>
<dbReference type="InterPro" id="IPR042184">
    <property type="entry name" value="YqeY/Aim41_N"/>
</dbReference>
<dbReference type="Gene3D" id="1.10.1510.10">
    <property type="entry name" value="Uncharacterised protein YqeY/AIM41 PF09424, N-terminal domain"/>
    <property type="match status" value="1"/>
</dbReference>
<evidence type="ECO:0000313" key="4">
    <source>
        <dbReference type="Proteomes" id="UP000594771"/>
    </source>
</evidence>
<reference evidence="3 4" key="1">
    <citation type="submission" date="2020-12" db="EMBL/GenBank/DDBJ databases">
        <title>FDA dAtabase for Regulatory Grade micrObial Sequences (FDA-ARGOS): Supporting development and validation of Infectious Disease Dx tests.</title>
        <authorList>
            <person name="Sproer C."/>
            <person name="Gronow S."/>
            <person name="Severitt S."/>
            <person name="Schroder I."/>
            <person name="Tallon L."/>
            <person name="Sadzewicz L."/>
            <person name="Zhao X."/>
            <person name="Boylan J."/>
            <person name="Ott S."/>
            <person name="Bowen H."/>
            <person name="Vavikolanu K."/>
            <person name="Mehta A."/>
            <person name="Aluvathingal J."/>
            <person name="Nadendla S."/>
            <person name="Lowell S."/>
            <person name="Myers T."/>
            <person name="Yan Y."/>
            <person name="Sichtig H."/>
        </authorList>
    </citation>
    <scope>NUCLEOTIDE SEQUENCE [LARGE SCALE GENOMIC DNA]</scope>
    <source>
        <strain evidence="3 4">FDAARGOS_911</strain>
    </source>
</reference>
<evidence type="ECO:0000313" key="5">
    <source>
        <dbReference type="Proteomes" id="UP001069145"/>
    </source>
</evidence>
<reference evidence="2" key="2">
    <citation type="submission" date="2022-09" db="EMBL/GenBank/DDBJ databases">
        <title>Aerococcus urinae taxonomy study.</title>
        <authorList>
            <person name="Christensen J."/>
            <person name="Senneby E."/>
        </authorList>
    </citation>
    <scope>NUCLEOTIDE SEQUENCE</scope>
    <source>
        <strain evidence="2">NLD-066-U95</strain>
    </source>
</reference>
<dbReference type="EMBL" id="JAOTML010000001">
    <property type="protein sequence ID" value="MCY3052512.1"/>
    <property type="molecule type" value="Genomic_DNA"/>
</dbReference>
<gene>
    <name evidence="3" type="ORF">I6G68_05385</name>
    <name evidence="2" type="ORF">ODY43_00645</name>
</gene>
<dbReference type="Pfam" id="PF09424">
    <property type="entry name" value="YqeY"/>
    <property type="match status" value="1"/>
</dbReference>
<dbReference type="Proteomes" id="UP001069145">
    <property type="component" value="Unassembled WGS sequence"/>
</dbReference>
<feature type="coiled-coil region" evidence="1">
    <location>
        <begin position="4"/>
        <end position="46"/>
    </location>
</feature>
<proteinExistence type="predicted"/>
<keyword evidence="1" id="KW-0175">Coiled coil</keyword>
<dbReference type="OMA" id="AMGAVMK"/>
<keyword evidence="5" id="KW-1185">Reference proteome</keyword>
<dbReference type="SUPFAM" id="SSF89095">
    <property type="entry name" value="GatB/YqeY motif"/>
    <property type="match status" value="1"/>
</dbReference>
<dbReference type="Gene3D" id="1.10.10.410">
    <property type="match status" value="1"/>
</dbReference>
<evidence type="ECO:0000313" key="2">
    <source>
        <dbReference type="EMBL" id="MCY3052512.1"/>
    </source>
</evidence>
<evidence type="ECO:0000256" key="1">
    <source>
        <dbReference type="SAM" id="Coils"/>
    </source>
</evidence>
<dbReference type="OrthoDB" id="9794041at2"/>
<dbReference type="InterPro" id="IPR003789">
    <property type="entry name" value="Asn/Gln_tRNA_amidoTrase-B-like"/>
</dbReference>